<keyword evidence="2" id="KW-1185">Reference proteome</keyword>
<proteinExistence type="predicted"/>
<accession>A0A931BZE7</accession>
<comment type="caution">
    <text evidence="1">The sequence shown here is derived from an EMBL/GenBank/DDBJ whole genome shotgun (WGS) entry which is preliminary data.</text>
</comment>
<evidence type="ECO:0000313" key="2">
    <source>
        <dbReference type="Proteomes" id="UP000599312"/>
    </source>
</evidence>
<protein>
    <submittedName>
        <fullName evidence="1">Type II toxin-antitoxin system VapB family antitoxin</fullName>
    </submittedName>
</protein>
<name>A0A931BZE7_9HYPH</name>
<gene>
    <name evidence="1" type="ORF">I2H38_19860</name>
</gene>
<dbReference type="Pfam" id="PF07704">
    <property type="entry name" value="PSK_trans_fac"/>
    <property type="match status" value="1"/>
</dbReference>
<dbReference type="InterPro" id="IPR011660">
    <property type="entry name" value="VapB-like"/>
</dbReference>
<evidence type="ECO:0000313" key="1">
    <source>
        <dbReference type="EMBL" id="MBF9235622.1"/>
    </source>
</evidence>
<dbReference type="RefSeq" id="WP_196273617.1">
    <property type="nucleotide sequence ID" value="NZ_JADQDO010000017.1"/>
</dbReference>
<dbReference type="EMBL" id="JADQDO010000017">
    <property type="protein sequence ID" value="MBF9235622.1"/>
    <property type="molecule type" value="Genomic_DNA"/>
</dbReference>
<organism evidence="1 2">
    <name type="scientific">Microvirga alba</name>
    <dbReference type="NCBI Taxonomy" id="2791025"/>
    <lineage>
        <taxon>Bacteria</taxon>
        <taxon>Pseudomonadati</taxon>
        <taxon>Pseudomonadota</taxon>
        <taxon>Alphaproteobacteria</taxon>
        <taxon>Hyphomicrobiales</taxon>
        <taxon>Methylobacteriaceae</taxon>
        <taxon>Microvirga</taxon>
    </lineage>
</organism>
<reference evidence="1" key="1">
    <citation type="submission" date="2020-11" db="EMBL/GenBank/DDBJ databases">
        <authorList>
            <person name="Kim M.K."/>
        </authorList>
    </citation>
    <scope>NUCLEOTIDE SEQUENCE</scope>
    <source>
        <strain evidence="1">BT350</strain>
    </source>
</reference>
<sequence>MAYHIKDEAVLQALEQLHKRRGLPKAEILRRVLKHELDGEIEKVPVRERLAPLLAKVAAVATIKPATWEDDKRLSDELWGE</sequence>
<dbReference type="AlphaFoldDB" id="A0A931BZE7"/>
<dbReference type="Proteomes" id="UP000599312">
    <property type="component" value="Unassembled WGS sequence"/>
</dbReference>